<keyword evidence="10" id="KW-1185">Reference proteome</keyword>
<name>F5YNK2_TREPZ</name>
<sequence>MKTIFVKPADVERKWFVIDASGKVLGRVAARAASIVRGKEKAVFAPHQEVGDFVVVINAEKLVLTGRKVQNKLYHHHSGYVGGLKTVTYEKLAARHPTSPLELAIKGMLPKGPLGRKLWKNVKVYAGSEHPHGAQSPQAIEL</sequence>
<dbReference type="SUPFAM" id="SSF52161">
    <property type="entry name" value="Ribosomal protein L13"/>
    <property type="match status" value="1"/>
</dbReference>
<dbReference type="eggNOG" id="COG0102">
    <property type="taxonomic scope" value="Bacteria"/>
</dbReference>
<dbReference type="FunFam" id="3.90.1180.10:FF:000001">
    <property type="entry name" value="50S ribosomal protein L13"/>
    <property type="match status" value="1"/>
</dbReference>
<dbReference type="EMBL" id="CP001843">
    <property type="protein sequence ID" value="AEF84387.1"/>
    <property type="molecule type" value="Genomic_DNA"/>
</dbReference>
<dbReference type="STRING" id="545694.TREPR_2981"/>
<keyword evidence="4 6" id="KW-0687">Ribonucleoprotein</keyword>
<evidence type="ECO:0000313" key="10">
    <source>
        <dbReference type="Proteomes" id="UP000009223"/>
    </source>
</evidence>
<dbReference type="OrthoDB" id="9801330at2"/>
<dbReference type="InterPro" id="IPR005823">
    <property type="entry name" value="Ribosomal_uL13_bac-type"/>
</dbReference>
<evidence type="ECO:0000256" key="1">
    <source>
        <dbReference type="ARBA" id="ARBA00006227"/>
    </source>
</evidence>
<evidence type="ECO:0000256" key="3">
    <source>
        <dbReference type="ARBA" id="ARBA00022980"/>
    </source>
</evidence>
<dbReference type="GO" id="GO:0003729">
    <property type="term" value="F:mRNA binding"/>
    <property type="evidence" value="ECO:0007669"/>
    <property type="project" value="UniProtKB-ARBA"/>
</dbReference>
<proteinExistence type="inferred from homology"/>
<comment type="function">
    <text evidence="6 8">This protein is one of the early assembly proteins of the 50S ribosomal subunit, although it is not seen to bind rRNA by itself. It is important during the early stages of 50S assembly.</text>
</comment>
<keyword evidence="3 6" id="KW-0689">Ribosomal protein</keyword>
<dbReference type="PANTHER" id="PTHR11545">
    <property type="entry name" value="RIBOSOMAL PROTEIN L13"/>
    <property type="match status" value="1"/>
</dbReference>
<dbReference type="AlphaFoldDB" id="F5YNK2"/>
<dbReference type="HOGENOM" id="CLU_082184_2_2_12"/>
<dbReference type="HAMAP" id="MF_01366">
    <property type="entry name" value="Ribosomal_uL13"/>
    <property type="match status" value="1"/>
</dbReference>
<dbReference type="PANTHER" id="PTHR11545:SF2">
    <property type="entry name" value="LARGE RIBOSOMAL SUBUNIT PROTEIN UL13M"/>
    <property type="match status" value="1"/>
</dbReference>
<dbReference type="NCBIfam" id="TIGR01066">
    <property type="entry name" value="rplM_bact"/>
    <property type="match status" value="1"/>
</dbReference>
<evidence type="ECO:0000256" key="5">
    <source>
        <dbReference type="ARBA" id="ARBA00035201"/>
    </source>
</evidence>
<dbReference type="CDD" id="cd00392">
    <property type="entry name" value="Ribosomal_L13"/>
    <property type="match status" value="1"/>
</dbReference>
<comment type="subunit">
    <text evidence="2 6">Part of the 50S ribosomal subunit.</text>
</comment>
<dbReference type="Pfam" id="PF00572">
    <property type="entry name" value="Ribosomal_L13"/>
    <property type="match status" value="1"/>
</dbReference>
<dbReference type="Gene3D" id="3.90.1180.10">
    <property type="entry name" value="Ribosomal protein L13"/>
    <property type="match status" value="1"/>
</dbReference>
<dbReference type="GO" id="GO:0022625">
    <property type="term" value="C:cytosolic large ribosomal subunit"/>
    <property type="evidence" value="ECO:0007669"/>
    <property type="project" value="TreeGrafter"/>
</dbReference>
<dbReference type="KEGG" id="tpi:TREPR_2981"/>
<dbReference type="PIRSF" id="PIRSF002181">
    <property type="entry name" value="Ribosomal_L13"/>
    <property type="match status" value="1"/>
</dbReference>
<dbReference type="Proteomes" id="UP000009223">
    <property type="component" value="Chromosome"/>
</dbReference>
<gene>
    <name evidence="6 8 9" type="primary">rplM</name>
    <name evidence="9" type="ordered locus">TREPR_2981</name>
</gene>
<dbReference type="InterPro" id="IPR005822">
    <property type="entry name" value="Ribosomal_uL13"/>
</dbReference>
<dbReference type="InterPro" id="IPR036899">
    <property type="entry name" value="Ribosomal_uL13_sf"/>
</dbReference>
<accession>F5YNK2</accession>
<dbReference type="GO" id="GO:0006412">
    <property type="term" value="P:translation"/>
    <property type="evidence" value="ECO:0007669"/>
    <property type="project" value="UniProtKB-UniRule"/>
</dbReference>
<dbReference type="GO" id="GO:0017148">
    <property type="term" value="P:negative regulation of translation"/>
    <property type="evidence" value="ECO:0007669"/>
    <property type="project" value="TreeGrafter"/>
</dbReference>
<evidence type="ECO:0000313" key="9">
    <source>
        <dbReference type="EMBL" id="AEF84387.1"/>
    </source>
</evidence>
<organism evidence="9 10">
    <name type="scientific">Treponema primitia (strain ATCC BAA-887 / DSM 12427 / ZAS-2)</name>
    <dbReference type="NCBI Taxonomy" id="545694"/>
    <lineage>
        <taxon>Bacteria</taxon>
        <taxon>Pseudomonadati</taxon>
        <taxon>Spirochaetota</taxon>
        <taxon>Spirochaetia</taxon>
        <taxon>Spirochaetales</taxon>
        <taxon>Treponemataceae</taxon>
        <taxon>Treponema</taxon>
    </lineage>
</organism>
<dbReference type="PROSITE" id="PS00783">
    <property type="entry name" value="RIBOSOMAL_L13"/>
    <property type="match status" value="1"/>
</dbReference>
<protein>
    <recommendedName>
        <fullName evidence="5 6">Large ribosomal subunit protein uL13</fullName>
    </recommendedName>
</protein>
<dbReference type="RefSeq" id="WP_015707274.1">
    <property type="nucleotide sequence ID" value="NC_015578.1"/>
</dbReference>
<evidence type="ECO:0000256" key="7">
    <source>
        <dbReference type="RuleBase" id="RU003877"/>
    </source>
</evidence>
<dbReference type="InterPro" id="IPR023563">
    <property type="entry name" value="Ribosomal_uL13_CS"/>
</dbReference>
<evidence type="ECO:0000256" key="2">
    <source>
        <dbReference type="ARBA" id="ARBA00011838"/>
    </source>
</evidence>
<evidence type="ECO:0000256" key="4">
    <source>
        <dbReference type="ARBA" id="ARBA00023274"/>
    </source>
</evidence>
<dbReference type="GO" id="GO:0003735">
    <property type="term" value="F:structural constituent of ribosome"/>
    <property type="evidence" value="ECO:0007669"/>
    <property type="project" value="InterPro"/>
</dbReference>
<reference evidence="10" key="1">
    <citation type="submission" date="2009-12" db="EMBL/GenBank/DDBJ databases">
        <title>Complete sequence of Treponema primitia strain ZAS-2.</title>
        <authorList>
            <person name="Tetu S.G."/>
            <person name="Matson E."/>
            <person name="Ren Q."/>
            <person name="Seshadri R."/>
            <person name="Elbourne L."/>
            <person name="Hassan K.A."/>
            <person name="Durkin A."/>
            <person name="Radune D."/>
            <person name="Mohamoud Y."/>
            <person name="Shay R."/>
            <person name="Jin S."/>
            <person name="Zhang X."/>
            <person name="Lucey K."/>
            <person name="Ballor N.R."/>
            <person name="Ottesen E."/>
            <person name="Rosenthal R."/>
            <person name="Allen A."/>
            <person name="Leadbetter J.R."/>
            <person name="Paulsen I.T."/>
        </authorList>
    </citation>
    <scope>NUCLEOTIDE SEQUENCE [LARGE SCALE GENOMIC DNA]</scope>
    <source>
        <strain evidence="10">ATCC BAA-887 / DSM 12427 / ZAS-2</strain>
    </source>
</reference>
<comment type="similarity">
    <text evidence="1 6 7">Belongs to the universal ribosomal protein uL13 family.</text>
</comment>
<evidence type="ECO:0000256" key="8">
    <source>
        <dbReference type="RuleBase" id="RU003878"/>
    </source>
</evidence>
<reference evidence="9 10" key="2">
    <citation type="journal article" date="2011" name="ISME J.">
        <title>RNA-seq reveals cooperative metabolic interactions between two termite-gut spirochete species in co-culture.</title>
        <authorList>
            <person name="Rosenthal A.Z."/>
            <person name="Matson E.G."/>
            <person name="Eldar A."/>
            <person name="Leadbetter J.R."/>
        </authorList>
    </citation>
    <scope>NUCLEOTIDE SEQUENCE [LARGE SCALE GENOMIC DNA]</scope>
    <source>
        <strain evidence="10">ATCC BAA-887 / DSM 12427 / ZAS-2</strain>
    </source>
</reference>
<evidence type="ECO:0000256" key="6">
    <source>
        <dbReference type="HAMAP-Rule" id="MF_01366"/>
    </source>
</evidence>